<dbReference type="EMBL" id="CP000576">
    <property type="protein sequence ID" value="ABO18020.1"/>
    <property type="molecule type" value="Genomic_DNA"/>
</dbReference>
<reference evidence="7 8" key="1">
    <citation type="journal article" date="2007" name="PLoS Genet.">
        <title>Patterns and implications of gene gain and loss in the evolution of Prochlorococcus.</title>
        <authorList>
            <person name="Kettler G.C."/>
            <person name="Martiny A.C."/>
            <person name="Huang K."/>
            <person name="Zucker J."/>
            <person name="Coleman M.L."/>
            <person name="Rodrigue S."/>
            <person name="Chen F."/>
            <person name="Lapidus A."/>
            <person name="Ferriera S."/>
            <person name="Johnson J."/>
            <person name="Steglich C."/>
            <person name="Church G.M."/>
            <person name="Richardson P."/>
            <person name="Chisholm S.W."/>
        </authorList>
    </citation>
    <scope>NUCLEOTIDE SEQUENCE [LARGE SCALE GENOMIC DNA]</scope>
    <source>
        <strain evidence="7 8">MIT 9301</strain>
    </source>
</reference>
<evidence type="ECO:0000256" key="5">
    <source>
        <dbReference type="SAM" id="Phobius"/>
    </source>
</evidence>
<feature type="transmembrane region" description="Helical" evidence="5">
    <location>
        <begin position="124"/>
        <end position="142"/>
    </location>
</feature>
<comment type="subcellular location">
    <subcellularLocation>
        <location evidence="1">Membrane</location>
        <topology evidence="1">Multi-pass membrane protein</topology>
    </subcellularLocation>
</comment>
<dbReference type="PANTHER" id="PTHR37422">
    <property type="entry name" value="TEICHURONIC ACID BIOSYNTHESIS PROTEIN TUAE"/>
    <property type="match status" value="1"/>
</dbReference>
<dbReference type="eggNOG" id="COG3307">
    <property type="taxonomic scope" value="Bacteria"/>
</dbReference>
<protein>
    <recommendedName>
        <fullName evidence="6">O-antigen ligase-related domain-containing protein</fullName>
    </recommendedName>
</protein>
<feature type="transmembrane region" description="Helical" evidence="5">
    <location>
        <begin position="20"/>
        <end position="48"/>
    </location>
</feature>
<sequence length="422" mass="49188">MFFIKKIFGENINKNNYGIFFFRVGIFLLPSAMLISFIFLLISLIEIFFKNFKSFLKDKFNIPFLISIPFFLLSCLIHYSQLNLEENTYLSLLGLFNWIPFFFCFMGFQIYLKSREERILISKILISGTIPLIFSGFSQYFLGWNGPFQTLNGFIVWYQKEGDSLSGVFSNPSYAACWINIIFAFSFSQFLDNGFKNKKSYLLFFITVFLVISSVLTNSYDSIIGYHLIAILILLKDYFLAFATLISTLFFIVLLNLSNFINSFTSSTNIFENTTNPYLSLIYSKLQLRADIFTYSLSSIFEKPFFGWGAGQFGNQSINGATVNHTHNLFYELAYNYGLLVTFLIAFPIFLITLKSFKKIYKFPFSRKNFLENSSLFEKGWWSSFFVLLLSQLVDIQYYDGRISMIFWILLAGLRQTINENY</sequence>
<feature type="transmembrane region" description="Helical" evidence="5">
    <location>
        <begin position="60"/>
        <end position="80"/>
    </location>
</feature>
<dbReference type="HOGENOM" id="CLU_052475_0_0_3"/>
<evidence type="ECO:0000313" key="8">
    <source>
        <dbReference type="Proteomes" id="UP000001430"/>
    </source>
</evidence>
<feature type="transmembrane region" description="Helical" evidence="5">
    <location>
        <begin position="334"/>
        <end position="354"/>
    </location>
</feature>
<dbReference type="Proteomes" id="UP000001430">
    <property type="component" value="Chromosome"/>
</dbReference>
<dbReference type="GO" id="GO:0016020">
    <property type="term" value="C:membrane"/>
    <property type="evidence" value="ECO:0007669"/>
    <property type="project" value="UniProtKB-SubCell"/>
</dbReference>
<feature type="transmembrane region" description="Helical" evidence="5">
    <location>
        <begin position="92"/>
        <end position="112"/>
    </location>
</feature>
<feature type="domain" description="O-antigen ligase-related" evidence="6">
    <location>
        <begin position="206"/>
        <end position="345"/>
    </location>
</feature>
<feature type="transmembrane region" description="Helical" evidence="5">
    <location>
        <begin position="200"/>
        <end position="218"/>
    </location>
</feature>
<gene>
    <name evidence="7" type="ordered locus">P9301_13971</name>
</gene>
<dbReference type="OrthoDB" id="547142at2"/>
<keyword evidence="3 5" id="KW-1133">Transmembrane helix</keyword>
<evidence type="ECO:0000256" key="2">
    <source>
        <dbReference type="ARBA" id="ARBA00022692"/>
    </source>
</evidence>
<dbReference type="KEGG" id="pmg:P9301_13971"/>
<evidence type="ECO:0000313" key="7">
    <source>
        <dbReference type="EMBL" id="ABO18020.1"/>
    </source>
</evidence>
<keyword evidence="8" id="KW-1185">Reference proteome</keyword>
<evidence type="ECO:0000256" key="4">
    <source>
        <dbReference type="ARBA" id="ARBA00023136"/>
    </source>
</evidence>
<feature type="transmembrane region" description="Helical" evidence="5">
    <location>
        <begin position="173"/>
        <end position="191"/>
    </location>
</feature>
<evidence type="ECO:0000256" key="1">
    <source>
        <dbReference type="ARBA" id="ARBA00004141"/>
    </source>
</evidence>
<keyword evidence="4 5" id="KW-0472">Membrane</keyword>
<dbReference type="Pfam" id="PF04932">
    <property type="entry name" value="Wzy_C"/>
    <property type="match status" value="1"/>
</dbReference>
<evidence type="ECO:0000256" key="3">
    <source>
        <dbReference type="ARBA" id="ARBA00022989"/>
    </source>
</evidence>
<feature type="transmembrane region" description="Helical" evidence="5">
    <location>
        <begin position="238"/>
        <end position="257"/>
    </location>
</feature>
<name>A3PE45_PROM0</name>
<proteinExistence type="predicted"/>
<organism evidence="7 8">
    <name type="scientific">Prochlorococcus marinus (strain MIT 9301)</name>
    <dbReference type="NCBI Taxonomy" id="167546"/>
    <lineage>
        <taxon>Bacteria</taxon>
        <taxon>Bacillati</taxon>
        <taxon>Cyanobacteriota</taxon>
        <taxon>Cyanophyceae</taxon>
        <taxon>Synechococcales</taxon>
        <taxon>Prochlorococcaceae</taxon>
        <taxon>Prochlorococcus</taxon>
    </lineage>
</organism>
<dbReference type="AlphaFoldDB" id="A3PE45"/>
<dbReference type="STRING" id="167546.P9301_13971"/>
<keyword evidence="2 5" id="KW-0812">Transmembrane</keyword>
<evidence type="ECO:0000259" key="6">
    <source>
        <dbReference type="Pfam" id="PF04932"/>
    </source>
</evidence>
<dbReference type="InterPro" id="IPR007016">
    <property type="entry name" value="O-antigen_ligase-rel_domated"/>
</dbReference>
<accession>A3PE45</accession>
<dbReference type="PANTHER" id="PTHR37422:SF13">
    <property type="entry name" value="LIPOPOLYSACCHARIDE BIOSYNTHESIS PROTEIN PA4999-RELATED"/>
    <property type="match status" value="1"/>
</dbReference>
<dbReference type="InterPro" id="IPR051533">
    <property type="entry name" value="WaaL-like"/>
</dbReference>